<gene>
    <name evidence="7" type="ORF">DSTB1V02_LOCUS167</name>
</gene>
<evidence type="ECO:0000256" key="4">
    <source>
        <dbReference type="PROSITE-ProRule" id="PRU00091"/>
    </source>
</evidence>
<evidence type="ECO:0000256" key="1">
    <source>
        <dbReference type="ARBA" id="ARBA00022723"/>
    </source>
</evidence>
<keyword evidence="3" id="KW-0862">Zinc</keyword>
<dbReference type="OrthoDB" id="40334at2759"/>
<dbReference type="SMART" id="SM00064">
    <property type="entry name" value="FYVE"/>
    <property type="match status" value="2"/>
</dbReference>
<feature type="domain" description="FYVE-type" evidence="6">
    <location>
        <begin position="491"/>
        <end position="552"/>
    </location>
</feature>
<dbReference type="EMBL" id="CAJPEV010000010">
    <property type="protein sequence ID" value="CAG0878647.1"/>
    <property type="molecule type" value="Genomic_DNA"/>
</dbReference>
<evidence type="ECO:0000313" key="7">
    <source>
        <dbReference type="EMBL" id="CAD7240133.1"/>
    </source>
</evidence>
<dbReference type="InterPro" id="IPR013083">
    <property type="entry name" value="Znf_RING/FYVE/PHD"/>
</dbReference>
<dbReference type="PANTHER" id="PTHR46624">
    <property type="entry name" value="AGAP002036-PA"/>
    <property type="match status" value="1"/>
</dbReference>
<dbReference type="SUPFAM" id="SSF57903">
    <property type="entry name" value="FYVE/PHD zinc finger"/>
    <property type="match status" value="2"/>
</dbReference>
<dbReference type="InterPro" id="IPR011011">
    <property type="entry name" value="Znf_FYVE_PHD"/>
</dbReference>
<dbReference type="GO" id="GO:0005811">
    <property type="term" value="C:lipid droplet"/>
    <property type="evidence" value="ECO:0007669"/>
    <property type="project" value="TreeGrafter"/>
</dbReference>
<evidence type="ECO:0000256" key="3">
    <source>
        <dbReference type="ARBA" id="ARBA00022833"/>
    </source>
</evidence>
<name>A0A7R8X5I2_9CRUS</name>
<sequence>MGITCLGIGNIGWLAAGAITGYLAYCNLPASWVLPSAEKANLAWVSSARLMKLDGSSQEFMAKSLWEKNSAVIMAEAAELSSLRPQLDGNNVSLYAVVHEDFGVKEFKNYFKGDVFLDLEKKFYGPKERRVLLKGLLRLSLYQKFWKASQKGIDNNFQGDGSLMGGVFVIGDGEKGILYEHREMEFGDHADMKGVMAAVEKAIKEYDNDAEKLVSQLYVNLTEDEELDLEERDLRVRIQELLRYRRNGITSQLECIEYEALRYRRQLRKEKQGKKQLSMFPFHPGGLILSPRIEHQQQQQQSPQHHPPPTLSTPHKKVKDENSLRKRLGSPKDAQMKVVSIVGNIGTGKSHTLNKAFFDGTEVFPTSDSQEPGTRGARAAYSAKLQAVVFDTEGLIGASSRDFQKMRLSFKLLSQKFAYQLSDANRLSFPDAHLVCQGNSTVVQGTHNAARQVLDSVNSLSETINNWSLTPAKVMSSWVSDKLAPAYWRPNADIMQCYGCNCVFETNDTKHHCRSCGEGFCDECSSNKRPVPERGWGHVPVRVCDQCYVKGPEFSYSAGEVENENTARRVTEALGSTLANFTSAIDYPLALLKDSIRPAYWVPDYKITCCCICKMEFGEKLILHHCRSCGRGVCDPCSPKRVPVPLRGWDHPVRVCRDCTLVLLSDTIDSQQDTS</sequence>
<dbReference type="GO" id="GO:0140042">
    <property type="term" value="P:lipid droplet formation"/>
    <property type="evidence" value="ECO:0007669"/>
    <property type="project" value="TreeGrafter"/>
</dbReference>
<dbReference type="Pfam" id="PF01363">
    <property type="entry name" value="FYVE"/>
    <property type="match status" value="2"/>
</dbReference>
<dbReference type="Pfam" id="PF13911">
    <property type="entry name" value="AhpC-TSA_2"/>
    <property type="match status" value="1"/>
</dbReference>
<dbReference type="PROSITE" id="PS50178">
    <property type="entry name" value="ZF_FYVE"/>
    <property type="match status" value="2"/>
</dbReference>
<dbReference type="InterPro" id="IPR027417">
    <property type="entry name" value="P-loop_NTPase"/>
</dbReference>
<protein>
    <recommendedName>
        <fullName evidence="6">FYVE-type domain-containing protein</fullName>
    </recommendedName>
</protein>
<dbReference type="GO" id="GO:0005547">
    <property type="term" value="F:phosphatidylinositol-3,4,5-trisphosphate binding"/>
    <property type="evidence" value="ECO:0007669"/>
    <property type="project" value="TreeGrafter"/>
</dbReference>
<dbReference type="InterPro" id="IPR032801">
    <property type="entry name" value="PXL2A/B/C"/>
</dbReference>
<keyword evidence="8" id="KW-1185">Reference proteome</keyword>
<dbReference type="GO" id="GO:0005545">
    <property type="term" value="F:1-phosphatidylinositol binding"/>
    <property type="evidence" value="ECO:0007669"/>
    <property type="project" value="TreeGrafter"/>
</dbReference>
<dbReference type="Proteomes" id="UP000677054">
    <property type="component" value="Unassembled WGS sequence"/>
</dbReference>
<dbReference type="InterPro" id="IPR017455">
    <property type="entry name" value="Znf_FYVE-rel"/>
</dbReference>
<proteinExistence type="predicted"/>
<dbReference type="CDD" id="cd15734">
    <property type="entry name" value="FYVE_ZFYV1"/>
    <property type="match status" value="2"/>
</dbReference>
<dbReference type="Gene3D" id="3.30.40.10">
    <property type="entry name" value="Zinc/RING finger domain, C3HC4 (zinc finger)"/>
    <property type="match status" value="2"/>
</dbReference>
<feature type="domain" description="FYVE-type" evidence="6">
    <location>
        <begin position="604"/>
        <end position="664"/>
    </location>
</feature>
<reference evidence="7" key="1">
    <citation type="submission" date="2020-11" db="EMBL/GenBank/DDBJ databases">
        <authorList>
            <person name="Tran Van P."/>
        </authorList>
    </citation>
    <scope>NUCLEOTIDE SEQUENCE</scope>
</reference>
<keyword evidence="2 4" id="KW-0863">Zinc-finger</keyword>
<organism evidence="7">
    <name type="scientific">Darwinula stevensoni</name>
    <dbReference type="NCBI Taxonomy" id="69355"/>
    <lineage>
        <taxon>Eukaryota</taxon>
        <taxon>Metazoa</taxon>
        <taxon>Ecdysozoa</taxon>
        <taxon>Arthropoda</taxon>
        <taxon>Crustacea</taxon>
        <taxon>Oligostraca</taxon>
        <taxon>Ostracoda</taxon>
        <taxon>Podocopa</taxon>
        <taxon>Podocopida</taxon>
        <taxon>Darwinulocopina</taxon>
        <taxon>Darwinuloidea</taxon>
        <taxon>Darwinulidae</taxon>
        <taxon>Darwinula</taxon>
    </lineage>
</organism>
<evidence type="ECO:0000256" key="2">
    <source>
        <dbReference type="ARBA" id="ARBA00022771"/>
    </source>
</evidence>
<dbReference type="GO" id="GO:0008270">
    <property type="term" value="F:zinc ion binding"/>
    <property type="evidence" value="ECO:0007669"/>
    <property type="project" value="UniProtKB-KW"/>
</dbReference>
<keyword evidence="1" id="KW-0479">Metal-binding</keyword>
<dbReference type="InterPro" id="IPR042427">
    <property type="entry name" value="ZFYV1"/>
</dbReference>
<dbReference type="GO" id="GO:0032266">
    <property type="term" value="F:phosphatidylinositol-3-phosphate binding"/>
    <property type="evidence" value="ECO:0007669"/>
    <property type="project" value="TreeGrafter"/>
</dbReference>
<dbReference type="EMBL" id="LR899527">
    <property type="protein sequence ID" value="CAD7240133.1"/>
    <property type="molecule type" value="Genomic_DNA"/>
</dbReference>
<dbReference type="SUPFAM" id="SSF52540">
    <property type="entry name" value="P-loop containing nucleoside triphosphate hydrolases"/>
    <property type="match status" value="1"/>
</dbReference>
<dbReference type="GO" id="GO:0043325">
    <property type="term" value="F:phosphatidylinositol-3,4-bisphosphate binding"/>
    <property type="evidence" value="ECO:0007669"/>
    <property type="project" value="TreeGrafter"/>
</dbReference>
<dbReference type="InterPro" id="IPR000306">
    <property type="entry name" value="Znf_FYVE"/>
</dbReference>
<evidence type="ECO:0000313" key="8">
    <source>
        <dbReference type="Proteomes" id="UP000677054"/>
    </source>
</evidence>
<dbReference type="Gene3D" id="3.40.50.300">
    <property type="entry name" value="P-loop containing nucleotide triphosphate hydrolases"/>
    <property type="match status" value="1"/>
</dbReference>
<dbReference type="AlphaFoldDB" id="A0A7R8X5I2"/>
<evidence type="ECO:0000259" key="6">
    <source>
        <dbReference type="PROSITE" id="PS50178"/>
    </source>
</evidence>
<dbReference type="PANTHER" id="PTHR46624:SF4">
    <property type="entry name" value="FYVE-TYPE DOMAIN-CONTAINING PROTEIN"/>
    <property type="match status" value="1"/>
</dbReference>
<feature type="region of interest" description="Disordered" evidence="5">
    <location>
        <begin position="294"/>
        <end position="330"/>
    </location>
</feature>
<evidence type="ECO:0000256" key="5">
    <source>
        <dbReference type="SAM" id="MobiDB-lite"/>
    </source>
</evidence>
<accession>A0A7R8X5I2</accession>